<evidence type="ECO:0000313" key="2">
    <source>
        <dbReference type="Proteomes" id="UP000199036"/>
    </source>
</evidence>
<accession>A0A1I4WNP4</accession>
<dbReference type="AlphaFoldDB" id="A0A1I4WNP4"/>
<reference evidence="2" key="1">
    <citation type="submission" date="2016-10" db="EMBL/GenBank/DDBJ databases">
        <authorList>
            <person name="Varghese N."/>
            <person name="Submissions S."/>
        </authorList>
    </citation>
    <scope>NUCLEOTIDE SEQUENCE [LARGE SCALE GENOMIC DNA]</scope>
    <source>
        <strain evidence="2">DS-12</strain>
    </source>
</reference>
<protein>
    <submittedName>
        <fullName evidence="1">Uncharacterized protein</fullName>
    </submittedName>
</protein>
<dbReference type="EMBL" id="FOVI01000001">
    <property type="protein sequence ID" value="SFN14629.1"/>
    <property type="molecule type" value="Genomic_DNA"/>
</dbReference>
<gene>
    <name evidence="1" type="ORF">SAMN05421741_101302</name>
</gene>
<evidence type="ECO:0000313" key="1">
    <source>
        <dbReference type="EMBL" id="SFN14629.1"/>
    </source>
</evidence>
<sequence>MIQNNLIITPKKEREISDYDVLKLATRINGKEKVLNAKQFSITKIREIHQKIEYRKLVEIKTIRDQHYSHVERRKDDTDMLVKDIVDITSLFLKMFDEIYKAIKAKSIYDLPINIQLFDLKLKAFKYDMMMKYLNESKNPELNILKSMDQYYTFEDSYKNLFSK</sequence>
<name>A0A1I4WNP4_9FLAO</name>
<dbReference type="Proteomes" id="UP000199036">
    <property type="component" value="Unassembled WGS sequence"/>
</dbReference>
<proteinExistence type="predicted"/>
<organism evidence="1 2">
    <name type="scientific">Paenimyroides ummariense</name>
    <dbReference type="NCBI Taxonomy" id="913024"/>
    <lineage>
        <taxon>Bacteria</taxon>
        <taxon>Pseudomonadati</taxon>
        <taxon>Bacteroidota</taxon>
        <taxon>Flavobacteriia</taxon>
        <taxon>Flavobacteriales</taxon>
        <taxon>Flavobacteriaceae</taxon>
        <taxon>Paenimyroides</taxon>
    </lineage>
</organism>
<dbReference type="RefSeq" id="WP_143095561.1">
    <property type="nucleotide sequence ID" value="NZ_FOVI01000001.1"/>
</dbReference>
<keyword evidence="2" id="KW-1185">Reference proteome</keyword>
<dbReference type="STRING" id="913024.SAMN05421741_101302"/>